<keyword evidence="4" id="KW-0539">Nucleus</keyword>
<evidence type="ECO:0000256" key="5">
    <source>
        <dbReference type="SAM" id="MobiDB-lite"/>
    </source>
</evidence>
<accession>A0AAN9GJD1</accession>
<dbReference type="EMBL" id="JBAMIC010000003">
    <property type="protein sequence ID" value="KAK7111003.1"/>
    <property type="molecule type" value="Genomic_DNA"/>
</dbReference>
<evidence type="ECO:0000256" key="3">
    <source>
        <dbReference type="ARBA" id="ARBA00023163"/>
    </source>
</evidence>
<organism evidence="7 8">
    <name type="scientific">Littorina saxatilis</name>
    <dbReference type="NCBI Taxonomy" id="31220"/>
    <lineage>
        <taxon>Eukaryota</taxon>
        <taxon>Metazoa</taxon>
        <taxon>Spiralia</taxon>
        <taxon>Lophotrochozoa</taxon>
        <taxon>Mollusca</taxon>
        <taxon>Gastropoda</taxon>
        <taxon>Caenogastropoda</taxon>
        <taxon>Littorinimorpha</taxon>
        <taxon>Littorinoidea</taxon>
        <taxon>Littorinidae</taxon>
        <taxon>Littorina</taxon>
    </lineage>
</organism>
<feature type="region of interest" description="Disordered" evidence="5">
    <location>
        <begin position="148"/>
        <end position="168"/>
    </location>
</feature>
<dbReference type="GO" id="GO:0046983">
    <property type="term" value="F:protein dimerization activity"/>
    <property type="evidence" value="ECO:0007669"/>
    <property type="project" value="InterPro"/>
</dbReference>
<dbReference type="AlphaFoldDB" id="A0AAN9GJD1"/>
<dbReference type="PROSITE" id="PS50888">
    <property type="entry name" value="BHLH"/>
    <property type="match status" value="1"/>
</dbReference>
<dbReference type="FunFam" id="4.10.280.10:FF:000035">
    <property type="entry name" value="Pancreas-specific transcription factor 1a"/>
    <property type="match status" value="1"/>
</dbReference>
<evidence type="ECO:0000256" key="1">
    <source>
        <dbReference type="ARBA" id="ARBA00023015"/>
    </source>
</evidence>
<dbReference type="Proteomes" id="UP001374579">
    <property type="component" value="Unassembled WGS sequence"/>
</dbReference>
<name>A0AAN9GJD1_9CAEN</name>
<dbReference type="SMART" id="SM00353">
    <property type="entry name" value="HLH"/>
    <property type="match status" value="1"/>
</dbReference>
<dbReference type="InterPro" id="IPR050283">
    <property type="entry name" value="E-box_TF_Regulators"/>
</dbReference>
<protein>
    <recommendedName>
        <fullName evidence="6">BHLH domain-containing protein</fullName>
    </recommendedName>
</protein>
<keyword evidence="2" id="KW-0238">DNA-binding</keyword>
<evidence type="ECO:0000313" key="8">
    <source>
        <dbReference type="Proteomes" id="UP001374579"/>
    </source>
</evidence>
<feature type="region of interest" description="Disordered" evidence="5">
    <location>
        <begin position="320"/>
        <end position="400"/>
    </location>
</feature>
<dbReference type="Gene3D" id="4.10.280.10">
    <property type="entry name" value="Helix-loop-helix DNA-binding domain"/>
    <property type="match status" value="1"/>
</dbReference>
<comment type="caution">
    <text evidence="7">The sequence shown here is derived from an EMBL/GenBank/DDBJ whole genome shotgun (WGS) entry which is preliminary data.</text>
</comment>
<keyword evidence="1" id="KW-0805">Transcription regulation</keyword>
<proteinExistence type="predicted"/>
<evidence type="ECO:0000259" key="6">
    <source>
        <dbReference type="PROSITE" id="PS50888"/>
    </source>
</evidence>
<evidence type="ECO:0000256" key="2">
    <source>
        <dbReference type="ARBA" id="ARBA00023125"/>
    </source>
</evidence>
<dbReference type="InterPro" id="IPR036638">
    <property type="entry name" value="HLH_DNA-bd_sf"/>
</dbReference>
<dbReference type="Pfam" id="PF00010">
    <property type="entry name" value="HLH"/>
    <property type="match status" value="1"/>
</dbReference>
<feature type="compositionally biased region" description="Acidic residues" evidence="5">
    <location>
        <begin position="337"/>
        <end position="377"/>
    </location>
</feature>
<dbReference type="PANTHER" id="PTHR23349:SF63">
    <property type="entry name" value="FER3-LIKE PROTEIN"/>
    <property type="match status" value="1"/>
</dbReference>
<dbReference type="GO" id="GO:0000981">
    <property type="term" value="F:DNA-binding transcription factor activity, RNA polymerase II-specific"/>
    <property type="evidence" value="ECO:0007669"/>
    <property type="project" value="TreeGrafter"/>
</dbReference>
<dbReference type="SUPFAM" id="SSF47459">
    <property type="entry name" value="HLH, helix-loop-helix DNA-binding domain"/>
    <property type="match status" value="1"/>
</dbReference>
<dbReference type="CDD" id="cd11415">
    <property type="entry name" value="bHLH_TS_FERD3L_NATO3"/>
    <property type="match status" value="1"/>
</dbReference>
<dbReference type="GO" id="GO:0000977">
    <property type="term" value="F:RNA polymerase II transcription regulatory region sequence-specific DNA binding"/>
    <property type="evidence" value="ECO:0007669"/>
    <property type="project" value="TreeGrafter"/>
</dbReference>
<dbReference type="GO" id="GO:0032502">
    <property type="term" value="P:developmental process"/>
    <property type="evidence" value="ECO:0007669"/>
    <property type="project" value="TreeGrafter"/>
</dbReference>
<dbReference type="PANTHER" id="PTHR23349">
    <property type="entry name" value="BASIC HELIX-LOOP-HELIX TRANSCRIPTION FACTOR, TWIST"/>
    <property type="match status" value="1"/>
</dbReference>
<feature type="domain" description="BHLH" evidence="6">
    <location>
        <begin position="167"/>
        <end position="219"/>
    </location>
</feature>
<sequence length="400" mass="43872">MSHYFYTAASPFTPPLFMPSLSDIPPVSEPTATSSSSSSCYPEMYPSVGAYPHAVIPGGGELVGATYHQGGARGYGPAGGLYPTYRPPYMWVDLDDNLPHYHQNPHHLIPGAEAAGLNNPLLNGGGGYASMDASRGYSVLGMECMPKSDPMSRAEAKSRKRRVPSVAQRRAANIRERRRMFSLNEAFDRLRRRIPTFAYEKRLSRIETLRLAISYIGFMSDIVNGVDPAKVKFTSNRPYTLGDSANFTSLQLPHPSEILMTDDGLGTGAMDPYHCLAEVDTAKNSLIHYNDPLLNNGYAVGDDVNEDGASAAVVTNDVNGLRRVAPMTHTAPNERERDEDEENEEGEESGSEENDDDDEDEDGYSDEGMNNDDEDDEPKTTGDSENTAEDTQDTQYTTDK</sequence>
<keyword evidence="8" id="KW-1185">Reference proteome</keyword>
<reference evidence="7 8" key="1">
    <citation type="submission" date="2024-02" db="EMBL/GenBank/DDBJ databases">
        <title>Chromosome-scale genome assembly of the rough periwinkle Littorina saxatilis.</title>
        <authorList>
            <person name="De Jode A."/>
            <person name="Faria R."/>
            <person name="Formenti G."/>
            <person name="Sims Y."/>
            <person name="Smith T.P."/>
            <person name="Tracey A."/>
            <person name="Wood J.M.D."/>
            <person name="Zagrodzka Z.B."/>
            <person name="Johannesson K."/>
            <person name="Butlin R.K."/>
            <person name="Leder E.H."/>
        </authorList>
    </citation>
    <scope>NUCLEOTIDE SEQUENCE [LARGE SCALE GENOMIC DNA]</scope>
    <source>
        <strain evidence="7">Snail1</strain>
        <tissue evidence="7">Muscle</tissue>
    </source>
</reference>
<dbReference type="InterPro" id="IPR011598">
    <property type="entry name" value="bHLH_dom"/>
</dbReference>
<evidence type="ECO:0000313" key="7">
    <source>
        <dbReference type="EMBL" id="KAK7111003.1"/>
    </source>
</evidence>
<keyword evidence="3" id="KW-0804">Transcription</keyword>
<evidence type="ECO:0000256" key="4">
    <source>
        <dbReference type="ARBA" id="ARBA00023242"/>
    </source>
</evidence>
<gene>
    <name evidence="7" type="ORF">V1264_014789</name>
</gene>